<accession>A0ACC2SK19</accession>
<organism evidence="1 2">
    <name type="scientific">Entomophthora muscae</name>
    <dbReference type="NCBI Taxonomy" id="34485"/>
    <lineage>
        <taxon>Eukaryota</taxon>
        <taxon>Fungi</taxon>
        <taxon>Fungi incertae sedis</taxon>
        <taxon>Zoopagomycota</taxon>
        <taxon>Entomophthoromycotina</taxon>
        <taxon>Entomophthoromycetes</taxon>
        <taxon>Entomophthorales</taxon>
        <taxon>Entomophthoraceae</taxon>
        <taxon>Entomophthora</taxon>
    </lineage>
</organism>
<gene>
    <name evidence="1" type="ORF">DSO57_1008127</name>
</gene>
<sequence length="310" mass="34907">MVTTKDTVQDLKAQREEARKAASEARFAASKANHNRTASSIWQATPATTTAHSTLPFFKPANLPRFDKKSNVAMFLWLYQNSMYRADEAMKNAIIINCLDTDTQTLILPCLPENGWTYANISWSLMEAFGSQEALLGRKMDFADTKLKVGETLEDFNFKLYLEAQTLASIKAVSFIDVQSALLNVVQVNRELSLTLKSGIYTAQTVPDLIQLLQTYKEEFEIPLPKGIPKPLTETRSRNFSAEGSKSFEPSPGSLNNLACLCFKCNEPGHLSQDWKSPRKVLVIDAEPEEEDYTEDADIEEENDDRLKNY</sequence>
<comment type="caution">
    <text evidence="1">The sequence shown here is derived from an EMBL/GenBank/DDBJ whole genome shotgun (WGS) entry which is preliminary data.</text>
</comment>
<keyword evidence="2" id="KW-1185">Reference proteome</keyword>
<protein>
    <submittedName>
        <fullName evidence="1">Uncharacterized protein</fullName>
    </submittedName>
</protein>
<reference evidence="1" key="1">
    <citation type="submission" date="2022-04" db="EMBL/GenBank/DDBJ databases">
        <title>Genome of the entomopathogenic fungus Entomophthora muscae.</title>
        <authorList>
            <person name="Elya C."/>
            <person name="Lovett B.R."/>
            <person name="Lee E."/>
            <person name="Macias A.M."/>
            <person name="Hajek A.E."/>
            <person name="De Bivort B.L."/>
            <person name="Kasson M.T."/>
            <person name="De Fine Licht H.H."/>
            <person name="Stajich J.E."/>
        </authorList>
    </citation>
    <scope>NUCLEOTIDE SEQUENCE</scope>
    <source>
        <strain evidence="1">Berkeley</strain>
    </source>
</reference>
<evidence type="ECO:0000313" key="1">
    <source>
        <dbReference type="EMBL" id="KAJ9062670.1"/>
    </source>
</evidence>
<name>A0ACC2SK19_9FUNG</name>
<dbReference type="Proteomes" id="UP001165960">
    <property type="component" value="Unassembled WGS sequence"/>
</dbReference>
<proteinExistence type="predicted"/>
<dbReference type="EMBL" id="QTSX02004995">
    <property type="protein sequence ID" value="KAJ9062670.1"/>
    <property type="molecule type" value="Genomic_DNA"/>
</dbReference>
<evidence type="ECO:0000313" key="2">
    <source>
        <dbReference type="Proteomes" id="UP001165960"/>
    </source>
</evidence>